<comment type="caution">
    <text evidence="5">The sequence shown here is derived from an EMBL/GenBank/DDBJ whole genome shotgun (WGS) entry which is preliminary data.</text>
</comment>
<protein>
    <submittedName>
        <fullName evidence="5">Efflux RND transporter periplasmic adaptor subunit</fullName>
    </submittedName>
</protein>
<keyword evidence="6" id="KW-1185">Reference proteome</keyword>
<evidence type="ECO:0000313" key="5">
    <source>
        <dbReference type="EMBL" id="NLR77938.1"/>
    </source>
</evidence>
<organism evidence="5 6">
    <name type="scientific">Chitinophaga eiseniae</name>
    <dbReference type="NCBI Taxonomy" id="634771"/>
    <lineage>
        <taxon>Bacteria</taxon>
        <taxon>Pseudomonadati</taxon>
        <taxon>Bacteroidota</taxon>
        <taxon>Chitinophagia</taxon>
        <taxon>Chitinophagales</taxon>
        <taxon>Chitinophagaceae</taxon>
        <taxon>Chitinophaga</taxon>
    </lineage>
</organism>
<sequence>MRNNYIASLLPGMALMACGLVACQGQPGTAKHAEGYHEPVIDSNIARLARPVNEQVIASIQIIRPESGSRLYSLTAYGVVTYDTRHETSIASRVAGRIERLLIKYNYQPVKKGQLIMEVYSPDLAAAQRELLYVARQQPDLLPAARQRLQLLGMPPLQIDQVLKTGNILYRIPVYSNSDGYILEKTAAAAPTPPAAGTAAASSEGMGGMEGGIGATPLPAPAAPAASPVLLREGQYVSAGQSLFTIYQAQNLVAEFSFPSQIAANIRQGQQLLFYPGADKKRLQPATIGLIEPVFRDGSNFTLGRVYLGHSGLQPGQLLTAYIPVMYTGGWWVPKEAVWRLGNKAVVFRKENNVFKPVAVATGTSVEGMIQILTPVADWMVAANASYLVDSESFIKTVNNQQ</sequence>
<keyword evidence="1" id="KW-0813">Transport</keyword>
<reference evidence="5 6" key="1">
    <citation type="submission" date="2020-04" db="EMBL/GenBank/DDBJ databases">
        <authorList>
            <person name="Yin C."/>
        </authorList>
    </citation>
    <scope>NUCLEOTIDE SEQUENCE [LARGE SCALE GENOMIC DNA]</scope>
    <source>
        <strain evidence="5 6">Ak56</strain>
    </source>
</reference>
<accession>A0A847SK95</accession>
<feature type="domain" description="CusB-like barrel-sandwich hybrid" evidence="4">
    <location>
        <begin position="90"/>
        <end position="246"/>
    </location>
</feature>
<dbReference type="InterPro" id="IPR051909">
    <property type="entry name" value="MFP_Cation_Efflux"/>
</dbReference>
<dbReference type="Proteomes" id="UP000552864">
    <property type="component" value="Unassembled WGS sequence"/>
</dbReference>
<evidence type="ECO:0000259" key="3">
    <source>
        <dbReference type="Pfam" id="PF25869"/>
    </source>
</evidence>
<dbReference type="Pfam" id="PF25869">
    <property type="entry name" value="3HB_CusB"/>
    <property type="match status" value="1"/>
</dbReference>
<dbReference type="Gene3D" id="2.40.50.100">
    <property type="match status" value="1"/>
</dbReference>
<dbReference type="PANTHER" id="PTHR30097">
    <property type="entry name" value="CATION EFFLUX SYSTEM PROTEIN CUSB"/>
    <property type="match status" value="1"/>
</dbReference>
<dbReference type="PROSITE" id="PS51257">
    <property type="entry name" value="PROKAR_LIPOPROTEIN"/>
    <property type="match status" value="1"/>
</dbReference>
<proteinExistence type="predicted"/>
<dbReference type="PANTHER" id="PTHR30097:SF4">
    <property type="entry name" value="SLR6042 PROTEIN"/>
    <property type="match status" value="1"/>
</dbReference>
<dbReference type="GO" id="GO:0060003">
    <property type="term" value="P:copper ion export"/>
    <property type="evidence" value="ECO:0007669"/>
    <property type="project" value="TreeGrafter"/>
</dbReference>
<dbReference type="InterPro" id="IPR058791">
    <property type="entry name" value="3HB_CusB"/>
</dbReference>
<dbReference type="InterPro" id="IPR058790">
    <property type="entry name" value="BSH_CusB"/>
</dbReference>
<feature type="domain" description="CusB-like three alpha-helical bundle" evidence="3">
    <location>
        <begin position="123"/>
        <end position="168"/>
    </location>
</feature>
<dbReference type="GO" id="GO:0030313">
    <property type="term" value="C:cell envelope"/>
    <property type="evidence" value="ECO:0007669"/>
    <property type="project" value="TreeGrafter"/>
</dbReference>
<dbReference type="AlphaFoldDB" id="A0A847SK95"/>
<dbReference type="RefSeq" id="WP_168737297.1">
    <property type="nucleotide sequence ID" value="NZ_JABAHZ010000001.1"/>
</dbReference>
<evidence type="ECO:0000256" key="2">
    <source>
        <dbReference type="SAM" id="SignalP"/>
    </source>
</evidence>
<keyword evidence="2" id="KW-0732">Signal</keyword>
<evidence type="ECO:0000259" key="4">
    <source>
        <dbReference type="Pfam" id="PF25919"/>
    </source>
</evidence>
<gene>
    <name evidence="5" type="ORF">HGH91_04840</name>
</gene>
<evidence type="ECO:0000256" key="1">
    <source>
        <dbReference type="ARBA" id="ARBA00022448"/>
    </source>
</evidence>
<dbReference type="Pfam" id="PF25919">
    <property type="entry name" value="BSH_CusB"/>
    <property type="match status" value="1"/>
</dbReference>
<dbReference type="EMBL" id="JABAHZ010000001">
    <property type="protein sequence ID" value="NLR77938.1"/>
    <property type="molecule type" value="Genomic_DNA"/>
</dbReference>
<name>A0A847SK95_9BACT</name>
<dbReference type="GO" id="GO:0015679">
    <property type="term" value="P:plasma membrane copper ion transport"/>
    <property type="evidence" value="ECO:0007669"/>
    <property type="project" value="TreeGrafter"/>
</dbReference>
<dbReference type="Gene3D" id="6.10.140.730">
    <property type="match status" value="1"/>
</dbReference>
<feature type="chain" id="PRO_5032836383" evidence="2">
    <location>
        <begin position="23"/>
        <end position="402"/>
    </location>
</feature>
<evidence type="ECO:0000313" key="6">
    <source>
        <dbReference type="Proteomes" id="UP000552864"/>
    </source>
</evidence>
<feature type="signal peptide" evidence="2">
    <location>
        <begin position="1"/>
        <end position="22"/>
    </location>
</feature>
<dbReference type="Gene3D" id="2.40.420.20">
    <property type="match status" value="1"/>
</dbReference>